<organism evidence="4 5">
    <name type="scientific">Methanofollis formosanus</name>
    <dbReference type="NCBI Taxonomy" id="299308"/>
    <lineage>
        <taxon>Archaea</taxon>
        <taxon>Methanobacteriati</taxon>
        <taxon>Methanobacteriota</taxon>
        <taxon>Stenosarchaea group</taxon>
        <taxon>Methanomicrobia</taxon>
        <taxon>Methanomicrobiales</taxon>
        <taxon>Methanomicrobiaceae</taxon>
        <taxon>Methanofollis</taxon>
    </lineage>
</organism>
<evidence type="ECO:0000313" key="4">
    <source>
        <dbReference type="EMBL" id="QYZ79798.1"/>
    </source>
</evidence>
<reference evidence="4" key="2">
    <citation type="submission" date="2019-03" db="EMBL/GenBank/DDBJ databases">
        <authorList>
            <person name="Chen S.-C."/>
            <person name="Wu S.-Y."/>
            <person name="Lai M.-C."/>
        </authorList>
    </citation>
    <scope>NUCLEOTIDE SEQUENCE</scope>
    <source>
        <strain evidence="4">ML15</strain>
    </source>
</reference>
<accession>A0A8G1EGG1</accession>
<gene>
    <name evidence="4" type="ORF">E2N92_10340</name>
</gene>
<evidence type="ECO:0000259" key="2">
    <source>
        <dbReference type="Pfam" id="PF02272"/>
    </source>
</evidence>
<dbReference type="Pfam" id="PF02272">
    <property type="entry name" value="DHHA1"/>
    <property type="match status" value="1"/>
</dbReference>
<sequence>MTLEGEVREAADRILDADEVTVISHIDADGITSLSVLMQAITRAGVMATPVFLRQLEPLMMHRVPQDNSLKVFSDLGAGQQNLLEEHGLTEDEVVIVDHHVSQEVDTPYLQVNALPYGHTKFSAAGAAYLVARAIDADNRDLAKLAVIGNVGDMMAREDCGLIGPAREIAADGIEYGNVAARRDLNIFGISTRPLHISLAYSSETPVQGVTGNPQGARRLLERHGIRTRTGEGRWRVWEDLDDGERQSITSALAEQVIADGGDVEKLTAELYLFPDETPHTALRNAAEFSTLLNACGRWARPEVGAAVCADDRGVALREAEHMLTHHRATIKELMNYILKTGVEERGAVQYIHVGDRFPDTVVGIGAGMALSRLNPDKPILVMCSLPEDPSLTKVSMRATDRMVEGGVDLQAALVEAAAPFGGAGGGHAIAAGAYIPREAEEEFLGLVDGCIGRQRTRPPMP</sequence>
<keyword evidence="5" id="KW-1185">Reference proteome</keyword>
<dbReference type="InterPro" id="IPR048515">
    <property type="entry name" value="DHH_CID"/>
</dbReference>
<dbReference type="OrthoDB" id="36101at2157"/>
<protein>
    <submittedName>
        <fullName evidence="4">DHH family phosphoesterase</fullName>
    </submittedName>
</protein>
<dbReference type="RefSeq" id="WP_220681106.1">
    <property type="nucleotide sequence ID" value="NZ_CP037968.1"/>
</dbReference>
<dbReference type="GO" id="GO:0004527">
    <property type="term" value="F:exonuclease activity"/>
    <property type="evidence" value="ECO:0007669"/>
    <property type="project" value="UniProtKB-KW"/>
</dbReference>
<dbReference type="Gene3D" id="3.10.310.30">
    <property type="match status" value="1"/>
</dbReference>
<dbReference type="PANTHER" id="PTHR30255">
    <property type="entry name" value="SINGLE-STRANDED-DNA-SPECIFIC EXONUCLEASE RECJ"/>
    <property type="match status" value="1"/>
</dbReference>
<feature type="domain" description="DDH" evidence="1">
    <location>
        <begin position="20"/>
        <end position="149"/>
    </location>
</feature>
<dbReference type="PANTHER" id="PTHR30255:SF3">
    <property type="entry name" value="SINGLE-STRANDED-DNA-SPECIFIC EXONUCLEASE RECJ"/>
    <property type="match status" value="1"/>
</dbReference>
<dbReference type="Proteomes" id="UP000826709">
    <property type="component" value="Chromosome"/>
</dbReference>
<dbReference type="Pfam" id="PF01368">
    <property type="entry name" value="DHH"/>
    <property type="match status" value="1"/>
</dbReference>
<feature type="domain" description="DHHA1" evidence="2">
    <location>
        <begin position="356"/>
        <end position="452"/>
    </location>
</feature>
<feature type="domain" description="DHH-CID" evidence="3">
    <location>
        <begin position="187"/>
        <end position="266"/>
    </location>
</feature>
<evidence type="ECO:0000259" key="3">
    <source>
        <dbReference type="Pfam" id="PF21763"/>
    </source>
</evidence>
<dbReference type="AlphaFoldDB" id="A0A8G1EGG1"/>
<dbReference type="GO" id="GO:0003676">
    <property type="term" value="F:nucleic acid binding"/>
    <property type="evidence" value="ECO:0007669"/>
    <property type="project" value="InterPro"/>
</dbReference>
<name>A0A8G1EGG1_9EURY</name>
<dbReference type="InterPro" id="IPR003156">
    <property type="entry name" value="DHHA1_dom"/>
</dbReference>
<dbReference type="InterPro" id="IPR001667">
    <property type="entry name" value="DDH_dom"/>
</dbReference>
<dbReference type="EMBL" id="CP037968">
    <property type="protein sequence ID" value="QYZ79798.1"/>
    <property type="molecule type" value="Genomic_DNA"/>
</dbReference>
<evidence type="ECO:0000313" key="5">
    <source>
        <dbReference type="Proteomes" id="UP000826709"/>
    </source>
</evidence>
<evidence type="ECO:0000259" key="1">
    <source>
        <dbReference type="Pfam" id="PF01368"/>
    </source>
</evidence>
<dbReference type="Pfam" id="PF21763">
    <property type="entry name" value="DHH_CID"/>
    <property type="match status" value="1"/>
</dbReference>
<dbReference type="Gene3D" id="3.90.1640.30">
    <property type="match status" value="1"/>
</dbReference>
<dbReference type="InterPro" id="IPR051673">
    <property type="entry name" value="SSDNA_exonuclease_RecJ"/>
</dbReference>
<dbReference type="SUPFAM" id="SSF64182">
    <property type="entry name" value="DHH phosphoesterases"/>
    <property type="match status" value="1"/>
</dbReference>
<dbReference type="InterPro" id="IPR038763">
    <property type="entry name" value="DHH_sf"/>
</dbReference>
<proteinExistence type="predicted"/>
<dbReference type="KEGG" id="mfk:E2N92_10340"/>
<reference evidence="4" key="1">
    <citation type="journal article" date="2005" name="Int. J. Syst. Evol. Microbiol.">
        <title>Methanofollis formosanus sp. nov., isolated from a fish pond.</title>
        <authorList>
            <person name="Wu S.Y."/>
            <person name="Chen S.C."/>
            <person name="Lai M.C."/>
        </authorList>
    </citation>
    <scope>NUCLEOTIDE SEQUENCE</scope>
    <source>
        <strain evidence="4">ML15</strain>
    </source>
</reference>